<reference evidence="1" key="1">
    <citation type="journal article" date="2015" name="Genome Biol. Evol.">
        <title>Organellar Genomes of White Spruce (Picea glauca): Assembly and Annotation.</title>
        <authorList>
            <person name="Jackman S.D."/>
            <person name="Warren R.L."/>
            <person name="Gibb E.A."/>
            <person name="Vandervalk B.P."/>
            <person name="Mohamadi H."/>
            <person name="Chu J."/>
            <person name="Raymond A."/>
            <person name="Pleasance S."/>
            <person name="Coope R."/>
            <person name="Wildung M.R."/>
            <person name="Ritland C.E."/>
            <person name="Bousquet J."/>
            <person name="Jones S.J."/>
            <person name="Bohlmann J."/>
            <person name="Birol I."/>
        </authorList>
    </citation>
    <scope>NUCLEOTIDE SEQUENCE [LARGE SCALE GENOMIC DNA]</scope>
    <source>
        <tissue evidence="1">Flushing bud</tissue>
    </source>
</reference>
<keyword evidence="1" id="KW-0496">Mitochondrion</keyword>
<name>A0A117NFS2_PICGL</name>
<evidence type="ECO:0000313" key="1">
    <source>
        <dbReference type="EMBL" id="KUM45725.1"/>
    </source>
</evidence>
<geneLocation type="mitochondrion" evidence="1"/>
<protein>
    <submittedName>
        <fullName evidence="1">Uncharacterized protein</fullName>
    </submittedName>
</protein>
<comment type="caution">
    <text evidence="1">The sequence shown here is derived from an EMBL/GenBank/DDBJ whole genome shotgun (WGS) entry which is preliminary data.</text>
</comment>
<dbReference type="EMBL" id="LKAM01000016">
    <property type="protein sequence ID" value="KUM45725.1"/>
    <property type="molecule type" value="Genomic_DNA"/>
</dbReference>
<dbReference type="AlphaFoldDB" id="A0A117NFS2"/>
<organism evidence="1">
    <name type="scientific">Picea glauca</name>
    <name type="common">White spruce</name>
    <name type="synonym">Pinus glauca</name>
    <dbReference type="NCBI Taxonomy" id="3330"/>
    <lineage>
        <taxon>Eukaryota</taxon>
        <taxon>Viridiplantae</taxon>
        <taxon>Streptophyta</taxon>
        <taxon>Embryophyta</taxon>
        <taxon>Tracheophyta</taxon>
        <taxon>Spermatophyta</taxon>
        <taxon>Pinopsida</taxon>
        <taxon>Pinidae</taxon>
        <taxon>Conifers I</taxon>
        <taxon>Pinales</taxon>
        <taxon>Pinaceae</taxon>
        <taxon>Picea</taxon>
    </lineage>
</organism>
<sequence>MSISVYGPCSKLMRSGPALPVLCSACCTSIPHLASVPARYLPLLSTVPARYMFVLARYLSVGT</sequence>
<proteinExistence type="predicted"/>
<accession>A0A117NFS2</accession>
<gene>
    <name evidence="1" type="ORF">ABT39_MTgene2291</name>
</gene>